<dbReference type="PANTHER" id="PTHR47865:SF1">
    <property type="entry name" value="OS08G0106700 PROTEIN"/>
    <property type="match status" value="1"/>
</dbReference>
<dbReference type="OrthoDB" id="666625at2759"/>
<organism evidence="3 4">
    <name type="scientific">Zizania palustris</name>
    <name type="common">Northern wild rice</name>
    <dbReference type="NCBI Taxonomy" id="103762"/>
    <lineage>
        <taxon>Eukaryota</taxon>
        <taxon>Viridiplantae</taxon>
        <taxon>Streptophyta</taxon>
        <taxon>Embryophyta</taxon>
        <taxon>Tracheophyta</taxon>
        <taxon>Spermatophyta</taxon>
        <taxon>Magnoliopsida</taxon>
        <taxon>Liliopsida</taxon>
        <taxon>Poales</taxon>
        <taxon>Poaceae</taxon>
        <taxon>BOP clade</taxon>
        <taxon>Oryzoideae</taxon>
        <taxon>Oryzeae</taxon>
        <taxon>Zizaniinae</taxon>
        <taxon>Zizania</taxon>
    </lineage>
</organism>
<keyword evidence="2" id="KW-0812">Transmembrane</keyword>
<dbReference type="PANTHER" id="PTHR47865">
    <property type="entry name" value="OS05G0580550 PROTEIN"/>
    <property type="match status" value="1"/>
</dbReference>
<dbReference type="AlphaFoldDB" id="A0A8J5VY41"/>
<dbReference type="EMBL" id="JAAALK010000286">
    <property type="protein sequence ID" value="KAG8063739.1"/>
    <property type="molecule type" value="Genomic_DNA"/>
</dbReference>
<evidence type="ECO:0000313" key="3">
    <source>
        <dbReference type="EMBL" id="KAG8063739.1"/>
    </source>
</evidence>
<keyword evidence="2" id="KW-0472">Membrane</keyword>
<reference evidence="3" key="1">
    <citation type="journal article" date="2021" name="bioRxiv">
        <title>Whole Genome Assembly and Annotation of Northern Wild Rice, Zizania palustris L., Supports a Whole Genome Duplication in the Zizania Genus.</title>
        <authorList>
            <person name="Haas M."/>
            <person name="Kono T."/>
            <person name="Macchietto M."/>
            <person name="Millas R."/>
            <person name="McGilp L."/>
            <person name="Shao M."/>
            <person name="Duquette J."/>
            <person name="Hirsch C.N."/>
            <person name="Kimball J."/>
        </authorList>
    </citation>
    <scope>NUCLEOTIDE SEQUENCE</scope>
    <source>
        <tissue evidence="3">Fresh leaf tissue</tissue>
    </source>
</reference>
<evidence type="ECO:0000313" key="4">
    <source>
        <dbReference type="Proteomes" id="UP000729402"/>
    </source>
</evidence>
<gene>
    <name evidence="3" type="ORF">GUJ93_ZPchr0003g17422</name>
</gene>
<reference evidence="3" key="2">
    <citation type="submission" date="2021-02" db="EMBL/GenBank/DDBJ databases">
        <authorList>
            <person name="Kimball J.A."/>
            <person name="Haas M.W."/>
            <person name="Macchietto M."/>
            <person name="Kono T."/>
            <person name="Duquette J."/>
            <person name="Shao M."/>
        </authorList>
    </citation>
    <scope>NUCLEOTIDE SEQUENCE</scope>
    <source>
        <tissue evidence="3">Fresh leaf tissue</tissue>
    </source>
</reference>
<comment type="caution">
    <text evidence="3">The sequence shown here is derived from an EMBL/GenBank/DDBJ whole genome shotgun (WGS) entry which is preliminary data.</text>
</comment>
<feature type="transmembrane region" description="Helical" evidence="2">
    <location>
        <begin position="7"/>
        <end position="25"/>
    </location>
</feature>
<keyword evidence="2" id="KW-1133">Transmembrane helix</keyword>
<keyword evidence="4" id="KW-1185">Reference proteome</keyword>
<evidence type="ECO:0000256" key="1">
    <source>
        <dbReference type="SAM" id="MobiDB-lite"/>
    </source>
</evidence>
<evidence type="ECO:0000256" key="2">
    <source>
        <dbReference type="SAM" id="Phobius"/>
    </source>
</evidence>
<accession>A0A8J5VY41</accession>
<sequence>MEKKIKLLIFVDVAQILLAMMAMIIETRKRKQEGRFAKDSTSALGDNENEDDNGGCKDGPGSTDDNGTSPSGGKAKKVKTTAREEHGVLIAAFNSIGDKLASAIEKASSSNKNDVPADLFDNLSSLPGFEEAHVSFYYAYLVSNPHIARAFNALPFNHKINWFAMFVSEKFPAP</sequence>
<name>A0A8J5VY41_ZIZPA</name>
<feature type="region of interest" description="Disordered" evidence="1">
    <location>
        <begin position="30"/>
        <end position="81"/>
    </location>
</feature>
<dbReference type="Proteomes" id="UP000729402">
    <property type="component" value="Unassembled WGS sequence"/>
</dbReference>
<proteinExistence type="predicted"/>
<protein>
    <submittedName>
        <fullName evidence="3">Uncharacterized protein</fullName>
    </submittedName>
</protein>